<gene>
    <name evidence="2" type="ORF">PGTUg99_007244</name>
</gene>
<proteinExistence type="predicted"/>
<evidence type="ECO:0000313" key="2">
    <source>
        <dbReference type="EMBL" id="KAA1111382.1"/>
    </source>
</evidence>
<reference evidence="2 3" key="1">
    <citation type="submission" date="2019-05" db="EMBL/GenBank/DDBJ databases">
        <title>Emergence of the Ug99 lineage of the wheat stem rust pathogen through somatic hybridization.</title>
        <authorList>
            <person name="Li F."/>
            <person name="Upadhyaya N.M."/>
            <person name="Sperschneider J."/>
            <person name="Matny O."/>
            <person name="Nguyen-Phuc H."/>
            <person name="Mago R."/>
            <person name="Raley C."/>
            <person name="Miller M.E."/>
            <person name="Silverstein K.A.T."/>
            <person name="Henningsen E."/>
            <person name="Hirsch C.D."/>
            <person name="Visser B."/>
            <person name="Pretorius Z.A."/>
            <person name="Steffenson B.J."/>
            <person name="Schwessinger B."/>
            <person name="Dodds P.N."/>
            <person name="Figueroa M."/>
        </authorList>
    </citation>
    <scope>NUCLEOTIDE SEQUENCE [LARGE SCALE GENOMIC DNA]</scope>
    <source>
        <strain evidence="2 3">Ug99</strain>
    </source>
</reference>
<evidence type="ECO:0000313" key="3">
    <source>
        <dbReference type="Proteomes" id="UP000325313"/>
    </source>
</evidence>
<dbReference type="EMBL" id="VDEP01000285">
    <property type="protein sequence ID" value="KAA1111382.1"/>
    <property type="molecule type" value="Genomic_DNA"/>
</dbReference>
<dbReference type="Proteomes" id="UP000325313">
    <property type="component" value="Unassembled WGS sequence"/>
</dbReference>
<comment type="caution">
    <text evidence="2">The sequence shown here is derived from an EMBL/GenBank/DDBJ whole genome shotgun (WGS) entry which is preliminary data.</text>
</comment>
<protein>
    <submittedName>
        <fullName evidence="2">Uncharacterized protein</fullName>
    </submittedName>
</protein>
<dbReference type="AlphaFoldDB" id="A0A5B0QE38"/>
<evidence type="ECO:0000256" key="1">
    <source>
        <dbReference type="SAM" id="MobiDB-lite"/>
    </source>
</evidence>
<feature type="compositionally biased region" description="Basic and acidic residues" evidence="1">
    <location>
        <begin position="85"/>
        <end position="106"/>
    </location>
</feature>
<organism evidence="2 3">
    <name type="scientific">Puccinia graminis f. sp. tritici</name>
    <dbReference type="NCBI Taxonomy" id="56615"/>
    <lineage>
        <taxon>Eukaryota</taxon>
        <taxon>Fungi</taxon>
        <taxon>Dikarya</taxon>
        <taxon>Basidiomycota</taxon>
        <taxon>Pucciniomycotina</taxon>
        <taxon>Pucciniomycetes</taxon>
        <taxon>Pucciniales</taxon>
        <taxon>Pucciniaceae</taxon>
        <taxon>Puccinia</taxon>
    </lineage>
</organism>
<feature type="region of interest" description="Disordered" evidence="1">
    <location>
        <begin position="19"/>
        <end position="40"/>
    </location>
</feature>
<feature type="region of interest" description="Disordered" evidence="1">
    <location>
        <begin position="85"/>
        <end position="123"/>
    </location>
</feature>
<sequence>MVETPVCKLNLNQYPPLFVENPPSGPPQTPFSLNSKTKGDVRAPAKSLDASVSYQTYGFGLGGKKSAGVLDKKIACGGKSKSIKTEELQGHNDGWKEKKIKPELPDPLRNYSNNLDNQAVAKL</sequence>
<accession>A0A5B0QE38</accession>
<name>A0A5B0QE38_PUCGR</name>